<dbReference type="Proteomes" id="UP000247932">
    <property type="component" value="Unassembled WGS sequence"/>
</dbReference>
<sequence length="112" mass="13112">MSIEDTNKIDMIGILKNNESVISLGITDHLSWNDEINNHLFLLQEKINSYLRFIESGEIYESFPTAKGKVDFLIEVFFQYKIPQECINFLDKVNELLSSTNIRLRYEETDNC</sequence>
<gene>
    <name evidence="1" type="ORF">DKK70_09460</name>
</gene>
<dbReference type="Pfam" id="PF20212">
    <property type="entry name" value="DUF6572"/>
    <property type="match status" value="1"/>
</dbReference>
<comment type="caution">
    <text evidence="1">The sequence shown here is derived from an EMBL/GenBank/DDBJ whole genome shotgun (WGS) entry which is preliminary data.</text>
</comment>
<accession>A0A2V4E4V2</accession>
<evidence type="ECO:0000313" key="2">
    <source>
        <dbReference type="Proteomes" id="UP000247932"/>
    </source>
</evidence>
<reference evidence="1 2" key="1">
    <citation type="submission" date="2018-05" db="EMBL/GenBank/DDBJ databases">
        <title>Reference genomes for bee gut microbiota database.</title>
        <authorList>
            <person name="Ellegaard K.M."/>
        </authorList>
    </citation>
    <scope>NUCLEOTIDE SEQUENCE [LARGE SCALE GENOMIC DNA]</scope>
    <source>
        <strain evidence="1 2">ESL0182</strain>
    </source>
</reference>
<protein>
    <recommendedName>
        <fullName evidence="3">Branched-chain amino acid ABC transporter substrate-binding protein</fullName>
    </recommendedName>
</protein>
<dbReference type="AlphaFoldDB" id="A0A2V4E4V2"/>
<dbReference type="OrthoDB" id="2229810at2"/>
<keyword evidence="2" id="KW-1185">Reference proteome</keyword>
<name>A0A2V4E4V2_9GAMM</name>
<evidence type="ECO:0008006" key="3">
    <source>
        <dbReference type="Google" id="ProtNLM"/>
    </source>
</evidence>
<evidence type="ECO:0000313" key="1">
    <source>
        <dbReference type="EMBL" id="PXZ06879.1"/>
    </source>
</evidence>
<dbReference type="InterPro" id="IPR046702">
    <property type="entry name" value="DUF6572"/>
</dbReference>
<organism evidence="1 2">
    <name type="scientific">Gilliamella apicola</name>
    <dbReference type="NCBI Taxonomy" id="1196095"/>
    <lineage>
        <taxon>Bacteria</taxon>
        <taxon>Pseudomonadati</taxon>
        <taxon>Pseudomonadota</taxon>
        <taxon>Gammaproteobacteria</taxon>
        <taxon>Orbales</taxon>
        <taxon>Orbaceae</taxon>
        <taxon>Gilliamella</taxon>
    </lineage>
</organism>
<dbReference type="EMBL" id="QGLR01000011">
    <property type="protein sequence ID" value="PXZ06879.1"/>
    <property type="molecule type" value="Genomic_DNA"/>
</dbReference>
<proteinExistence type="predicted"/>
<dbReference type="RefSeq" id="WP_110433780.1">
    <property type="nucleotide sequence ID" value="NZ_QGLR01000011.1"/>
</dbReference>